<dbReference type="AlphaFoldDB" id="A0A9D1DLA1"/>
<dbReference type="PANTHER" id="PTHR43479">
    <property type="entry name" value="ACREF/ENVCD OPERON REPRESSOR-RELATED"/>
    <property type="match status" value="1"/>
</dbReference>
<proteinExistence type="predicted"/>
<dbReference type="Gene3D" id="1.10.357.10">
    <property type="entry name" value="Tetracycline Repressor, domain 2"/>
    <property type="match status" value="1"/>
</dbReference>
<feature type="domain" description="HTH tetR-type" evidence="3">
    <location>
        <begin position="14"/>
        <end position="74"/>
    </location>
</feature>
<name>A0A9D1DLA1_9FIRM</name>
<gene>
    <name evidence="4" type="ORF">IAD36_04615</name>
</gene>
<evidence type="ECO:0000256" key="2">
    <source>
        <dbReference type="PROSITE-ProRule" id="PRU00335"/>
    </source>
</evidence>
<dbReference type="InterPro" id="IPR009057">
    <property type="entry name" value="Homeodomain-like_sf"/>
</dbReference>
<evidence type="ECO:0000259" key="3">
    <source>
        <dbReference type="PROSITE" id="PS50977"/>
    </source>
</evidence>
<dbReference type="PROSITE" id="PS50977">
    <property type="entry name" value="HTH_TETR_2"/>
    <property type="match status" value="1"/>
</dbReference>
<dbReference type="InterPro" id="IPR001647">
    <property type="entry name" value="HTH_TetR"/>
</dbReference>
<dbReference type="PANTHER" id="PTHR43479:SF11">
    <property type="entry name" value="ACREF_ENVCD OPERON REPRESSOR-RELATED"/>
    <property type="match status" value="1"/>
</dbReference>
<comment type="caution">
    <text evidence="4">The sequence shown here is derived from an EMBL/GenBank/DDBJ whole genome shotgun (WGS) entry which is preliminary data.</text>
</comment>
<evidence type="ECO:0000313" key="4">
    <source>
        <dbReference type="EMBL" id="HIR54868.1"/>
    </source>
</evidence>
<dbReference type="PRINTS" id="PR00455">
    <property type="entry name" value="HTHTETR"/>
</dbReference>
<dbReference type="InterPro" id="IPR036271">
    <property type="entry name" value="Tet_transcr_reg_TetR-rel_C_sf"/>
</dbReference>
<feature type="DNA-binding region" description="H-T-H motif" evidence="2">
    <location>
        <begin position="37"/>
        <end position="56"/>
    </location>
</feature>
<evidence type="ECO:0000256" key="1">
    <source>
        <dbReference type="ARBA" id="ARBA00023125"/>
    </source>
</evidence>
<dbReference type="GO" id="GO:0003677">
    <property type="term" value="F:DNA binding"/>
    <property type="evidence" value="ECO:0007669"/>
    <property type="project" value="UniProtKB-UniRule"/>
</dbReference>
<reference evidence="4" key="2">
    <citation type="journal article" date="2021" name="PeerJ">
        <title>Extensive microbial diversity within the chicken gut microbiome revealed by metagenomics and culture.</title>
        <authorList>
            <person name="Gilroy R."/>
            <person name="Ravi A."/>
            <person name="Getino M."/>
            <person name="Pursley I."/>
            <person name="Horton D.L."/>
            <person name="Alikhan N.F."/>
            <person name="Baker D."/>
            <person name="Gharbi K."/>
            <person name="Hall N."/>
            <person name="Watson M."/>
            <person name="Adriaenssens E.M."/>
            <person name="Foster-Nyarko E."/>
            <person name="Jarju S."/>
            <person name="Secka A."/>
            <person name="Antonio M."/>
            <person name="Oren A."/>
            <person name="Chaudhuri R.R."/>
            <person name="La Ragione R."/>
            <person name="Hildebrand F."/>
            <person name="Pallen M.J."/>
        </authorList>
    </citation>
    <scope>NUCLEOTIDE SEQUENCE</scope>
    <source>
        <strain evidence="4">ChiGjej3B3-7149</strain>
    </source>
</reference>
<dbReference type="SUPFAM" id="SSF46689">
    <property type="entry name" value="Homeodomain-like"/>
    <property type="match status" value="1"/>
</dbReference>
<dbReference type="SUPFAM" id="SSF48498">
    <property type="entry name" value="Tetracyclin repressor-like, C-terminal domain"/>
    <property type="match status" value="1"/>
</dbReference>
<reference evidence="4" key="1">
    <citation type="submission" date="2020-10" db="EMBL/GenBank/DDBJ databases">
        <authorList>
            <person name="Gilroy R."/>
        </authorList>
    </citation>
    <scope>NUCLEOTIDE SEQUENCE</scope>
    <source>
        <strain evidence="4">ChiGjej3B3-7149</strain>
    </source>
</reference>
<accession>A0A9D1DLA1</accession>
<evidence type="ECO:0000313" key="5">
    <source>
        <dbReference type="Proteomes" id="UP000824238"/>
    </source>
</evidence>
<protein>
    <submittedName>
        <fullName evidence="4">TetR/AcrR family transcriptional regulator</fullName>
    </submittedName>
</protein>
<keyword evidence="1 2" id="KW-0238">DNA-binding</keyword>
<dbReference type="Pfam" id="PF00440">
    <property type="entry name" value="TetR_N"/>
    <property type="match status" value="1"/>
</dbReference>
<dbReference type="Proteomes" id="UP000824238">
    <property type="component" value="Unassembled WGS sequence"/>
</dbReference>
<dbReference type="InterPro" id="IPR050624">
    <property type="entry name" value="HTH-type_Tx_Regulator"/>
</dbReference>
<dbReference type="EMBL" id="DVHH01000115">
    <property type="protein sequence ID" value="HIR54868.1"/>
    <property type="molecule type" value="Genomic_DNA"/>
</dbReference>
<sequence>MTDLLKIPRTKKGVDTLNSILSAATQLIYERGYYGANIADITQLAGVAAGTFYVYFDSKLSLYRYLLLQFSHRIRKELSIKTSGCPDRRSAERAGIRAWLEFIAKNPYMYNIIWESLYVDRKLFTEYYENFCKSYMRSINSGKEKGEVRDIDSEVLAYMLMGISNFVGLKYGMFEKSGVDFDRITDEVMKVLEGGMFTGDLSQLREVDTEQKKNMDFRVEVDFDFLGEEDPSAAKE</sequence>
<organism evidence="4 5">
    <name type="scientific">Candidatus Scatomorpha intestinigallinarum</name>
    <dbReference type="NCBI Taxonomy" id="2840923"/>
    <lineage>
        <taxon>Bacteria</taxon>
        <taxon>Bacillati</taxon>
        <taxon>Bacillota</taxon>
        <taxon>Clostridia</taxon>
        <taxon>Eubacteriales</taxon>
        <taxon>Candidatus Scatomorpha</taxon>
    </lineage>
</organism>